<dbReference type="PANTHER" id="PTHR43852:SF2">
    <property type="entry name" value="PROTEIN ADENYLYLTRANSFERASE MNTA"/>
    <property type="match status" value="1"/>
</dbReference>
<dbReference type="Pfam" id="PF18765">
    <property type="entry name" value="Polbeta"/>
    <property type="match status" value="1"/>
</dbReference>
<gene>
    <name evidence="2" type="ORF">D1115_14000</name>
</gene>
<evidence type="ECO:0000313" key="2">
    <source>
        <dbReference type="EMBL" id="AXY02094.1"/>
    </source>
</evidence>
<protein>
    <submittedName>
        <fullName evidence="2">Nucleotidyltransferase domain-containing protein</fullName>
    </submittedName>
</protein>
<feature type="domain" description="Polymerase beta nucleotidyltransferase" evidence="1">
    <location>
        <begin position="22"/>
        <end position="106"/>
    </location>
</feature>
<dbReference type="PANTHER" id="PTHR43852">
    <property type="entry name" value="NUCLEOTIDYLTRANSFERASE"/>
    <property type="match status" value="1"/>
</dbReference>
<dbReference type="RefSeq" id="WP_128811867.1">
    <property type="nucleotide sequence ID" value="NZ_CP032093.1"/>
</dbReference>
<accession>A0ABM6YWF4</accession>
<organism evidence="2 3">
    <name type="scientific">Vibrio alfacsensis</name>
    <dbReference type="NCBI Taxonomy" id="1074311"/>
    <lineage>
        <taxon>Bacteria</taxon>
        <taxon>Pseudomonadati</taxon>
        <taxon>Pseudomonadota</taxon>
        <taxon>Gammaproteobacteria</taxon>
        <taxon>Vibrionales</taxon>
        <taxon>Vibrionaceae</taxon>
        <taxon>Vibrio</taxon>
    </lineage>
</organism>
<dbReference type="InterPro" id="IPR052930">
    <property type="entry name" value="TA_antitoxin_MntA"/>
</dbReference>
<dbReference type="Gene3D" id="3.30.460.10">
    <property type="entry name" value="Beta Polymerase, domain 2"/>
    <property type="match status" value="1"/>
</dbReference>
<evidence type="ECO:0000259" key="1">
    <source>
        <dbReference type="Pfam" id="PF18765"/>
    </source>
</evidence>
<dbReference type="InterPro" id="IPR041633">
    <property type="entry name" value="Polbeta"/>
</dbReference>
<dbReference type="EMBL" id="CP032093">
    <property type="protein sequence ID" value="AXY02094.1"/>
    <property type="molecule type" value="Genomic_DNA"/>
</dbReference>
<evidence type="ECO:0000313" key="3">
    <source>
        <dbReference type="Proteomes" id="UP000262832"/>
    </source>
</evidence>
<proteinExistence type="predicted"/>
<sequence length="107" mass="11876">MDNGCLVDPTLIGLKTHQYQLIKDIVLNHDLVTRAWVFGSRALGTFKDNSDIDIALEGRDISLSVLAGLQDRLEQSSLPFTVDLVVKHKITSTELLAHIETHGIKLK</sequence>
<name>A0ABM6YWF4_9VIBR</name>
<keyword evidence="3" id="KW-1185">Reference proteome</keyword>
<reference evidence="2 3" key="1">
    <citation type="submission" date="2018-08" db="EMBL/GenBank/DDBJ databases">
        <title>Genomic taxonomy of the Vibrionaceae family.</title>
        <authorList>
            <person name="Gomez-Gil B."/>
            <person name="Tanaka M."/>
            <person name="Sawabe T."/>
            <person name="Enciso-Ibarra K."/>
        </authorList>
    </citation>
    <scope>NUCLEOTIDE SEQUENCE [LARGE SCALE GENOMIC DNA]</scope>
    <source>
        <strain evidence="2 3">CAIM 1831</strain>
    </source>
</reference>
<dbReference type="Proteomes" id="UP000262832">
    <property type="component" value="Chromosome I"/>
</dbReference>
<dbReference type="SUPFAM" id="SSF81301">
    <property type="entry name" value="Nucleotidyltransferase"/>
    <property type="match status" value="1"/>
</dbReference>
<dbReference type="InterPro" id="IPR043519">
    <property type="entry name" value="NT_sf"/>
</dbReference>
<dbReference type="CDD" id="cd05403">
    <property type="entry name" value="NT_KNTase_like"/>
    <property type="match status" value="1"/>
</dbReference>